<accession>A0A5C5V4R2</accession>
<dbReference type="InterPro" id="IPR042194">
    <property type="entry name" value="FHIPEP_1"/>
</dbReference>
<comment type="subcellular location">
    <subcellularLocation>
        <location evidence="1">Cell membrane</location>
        <topology evidence="1">Multi-pass membrane protein</topology>
    </subcellularLocation>
</comment>
<keyword evidence="9" id="KW-1185">Reference proteome</keyword>
<sequence>MDYSSILSRYIGREVCVSTFGHIKLRGEVAAIYDDCVRLINASTQGDAEEISWNVDSDHGQEALVHFHHIVAISCGDEELLDIPVVPDHDKPSWFQEAEQREKVDLPTTDKLDPWRTYLDLDRLSLEVGESLVSIIAPESKDILDRITAVRCQLADSLGILVPNIRMCDNRQLGDNEYRFLIDENEIARARFGPGRYIALDMGTSTETLDGTPGVDPTFGGPGIWIRADQQREAEKAGYLVIEPGMLLVTHLQETLRRFASELLTLDDVRNLIELQRDSQSAEVEELRASPLSLSTIHAVLVRLLEEQVSIKNFPRILETLVRHGSRTGDIELLVAAVRVRLGRQICQRYLDRDGRVHAIGLEPELEERLLELNDAGAGRKARPWVERLVDNLVDSFQQSEEQQQPTALVTSIDLRSHLWRLMSTNLPRVSVLSFAEIPRNTDIYWEMRVSGDDIGLPEGSARSSGGAKPYAKAAHLMESLGDKMPRQPR</sequence>
<keyword evidence="4" id="KW-0812">Transmembrane</keyword>
<feature type="compositionally biased region" description="Basic and acidic residues" evidence="7">
    <location>
        <begin position="481"/>
        <end position="490"/>
    </location>
</feature>
<evidence type="ECO:0000256" key="4">
    <source>
        <dbReference type="ARBA" id="ARBA00022692"/>
    </source>
</evidence>
<dbReference type="Pfam" id="PF00771">
    <property type="entry name" value="FHIPEP"/>
    <property type="match status" value="1"/>
</dbReference>
<dbReference type="InterPro" id="IPR042196">
    <property type="entry name" value="FHIPEP_4"/>
</dbReference>
<comment type="similarity">
    <text evidence="2">Belongs to the FHIPEP (flagella/HR/invasion proteins export pore) family.</text>
</comment>
<dbReference type="EMBL" id="SJPF01000003">
    <property type="protein sequence ID" value="TWT33050.1"/>
    <property type="molecule type" value="Genomic_DNA"/>
</dbReference>
<keyword evidence="8" id="KW-0969">Cilium</keyword>
<proteinExistence type="inferred from homology"/>
<dbReference type="InterPro" id="IPR001712">
    <property type="entry name" value="T3SS_FHIPEP"/>
</dbReference>
<dbReference type="GO" id="GO:0009306">
    <property type="term" value="P:protein secretion"/>
    <property type="evidence" value="ECO:0007669"/>
    <property type="project" value="InterPro"/>
</dbReference>
<evidence type="ECO:0000256" key="3">
    <source>
        <dbReference type="ARBA" id="ARBA00022475"/>
    </source>
</evidence>
<dbReference type="InterPro" id="IPR042193">
    <property type="entry name" value="FHIPEP_3"/>
</dbReference>
<dbReference type="Gene3D" id="3.40.50.12790">
    <property type="entry name" value="FHIPEP family, domain 4"/>
    <property type="match status" value="1"/>
</dbReference>
<dbReference type="AlphaFoldDB" id="A0A5C5V4R2"/>
<evidence type="ECO:0000256" key="2">
    <source>
        <dbReference type="ARBA" id="ARBA00008835"/>
    </source>
</evidence>
<dbReference type="Proteomes" id="UP000318878">
    <property type="component" value="Unassembled WGS sequence"/>
</dbReference>
<keyword evidence="6" id="KW-0472">Membrane</keyword>
<evidence type="ECO:0000313" key="9">
    <source>
        <dbReference type="Proteomes" id="UP000318878"/>
    </source>
</evidence>
<comment type="caution">
    <text evidence="8">The sequence shown here is derived from an EMBL/GenBank/DDBJ whole genome shotgun (WGS) entry which is preliminary data.</text>
</comment>
<dbReference type="Gene3D" id="3.40.30.60">
    <property type="entry name" value="FHIPEP family, domain 1"/>
    <property type="match status" value="1"/>
</dbReference>
<dbReference type="GO" id="GO:0005886">
    <property type="term" value="C:plasma membrane"/>
    <property type="evidence" value="ECO:0007669"/>
    <property type="project" value="UniProtKB-SubCell"/>
</dbReference>
<keyword evidence="3" id="KW-1003">Cell membrane</keyword>
<protein>
    <submittedName>
        <fullName evidence="8">Flagellar biosynthesis protein FlhA</fullName>
    </submittedName>
</protein>
<evidence type="ECO:0000256" key="7">
    <source>
        <dbReference type="SAM" id="MobiDB-lite"/>
    </source>
</evidence>
<name>A0A5C5V4R2_9BACT</name>
<dbReference type="GO" id="GO:0044780">
    <property type="term" value="P:bacterial-type flagellum assembly"/>
    <property type="evidence" value="ECO:0007669"/>
    <property type="project" value="TreeGrafter"/>
</dbReference>
<keyword evidence="8" id="KW-0282">Flagellum</keyword>
<dbReference type="OrthoDB" id="289180at2"/>
<organism evidence="8 9">
    <name type="scientific">Blastopirellula retiformator</name>
    <dbReference type="NCBI Taxonomy" id="2527970"/>
    <lineage>
        <taxon>Bacteria</taxon>
        <taxon>Pseudomonadati</taxon>
        <taxon>Planctomycetota</taxon>
        <taxon>Planctomycetia</taxon>
        <taxon>Pirellulales</taxon>
        <taxon>Pirellulaceae</taxon>
        <taxon>Blastopirellula</taxon>
    </lineage>
</organism>
<reference evidence="8 9" key="1">
    <citation type="submission" date="2019-02" db="EMBL/GenBank/DDBJ databases">
        <title>Deep-cultivation of Planctomycetes and their phenomic and genomic characterization uncovers novel biology.</title>
        <authorList>
            <person name="Wiegand S."/>
            <person name="Jogler M."/>
            <person name="Boedeker C."/>
            <person name="Pinto D."/>
            <person name="Vollmers J."/>
            <person name="Rivas-Marin E."/>
            <person name="Kohn T."/>
            <person name="Peeters S.H."/>
            <person name="Heuer A."/>
            <person name="Rast P."/>
            <person name="Oberbeckmann S."/>
            <person name="Bunk B."/>
            <person name="Jeske O."/>
            <person name="Meyerdierks A."/>
            <person name="Storesund J.E."/>
            <person name="Kallscheuer N."/>
            <person name="Luecker S."/>
            <person name="Lage O.M."/>
            <person name="Pohl T."/>
            <person name="Merkel B.J."/>
            <person name="Hornburger P."/>
            <person name="Mueller R.-W."/>
            <person name="Bruemmer F."/>
            <person name="Labrenz M."/>
            <person name="Spormann A.M."/>
            <person name="Op Den Camp H."/>
            <person name="Overmann J."/>
            <person name="Amann R."/>
            <person name="Jetten M.S.M."/>
            <person name="Mascher T."/>
            <person name="Medema M.H."/>
            <person name="Devos D.P."/>
            <person name="Kaster A.-K."/>
            <person name="Ovreas L."/>
            <person name="Rohde M."/>
            <person name="Galperin M.Y."/>
            <person name="Jogler C."/>
        </authorList>
    </citation>
    <scope>NUCLEOTIDE SEQUENCE [LARGE SCALE GENOMIC DNA]</scope>
    <source>
        <strain evidence="8 9">Enr8</strain>
    </source>
</reference>
<evidence type="ECO:0000256" key="1">
    <source>
        <dbReference type="ARBA" id="ARBA00004651"/>
    </source>
</evidence>
<gene>
    <name evidence="8" type="primary">flhA_2</name>
    <name evidence="8" type="ORF">Enr8_28700</name>
</gene>
<evidence type="ECO:0000256" key="5">
    <source>
        <dbReference type="ARBA" id="ARBA00022989"/>
    </source>
</evidence>
<keyword evidence="8" id="KW-0966">Cell projection</keyword>
<feature type="region of interest" description="Disordered" evidence="7">
    <location>
        <begin position="457"/>
        <end position="490"/>
    </location>
</feature>
<dbReference type="RefSeq" id="WP_146432561.1">
    <property type="nucleotide sequence ID" value="NZ_SJPF01000003.1"/>
</dbReference>
<dbReference type="PANTHER" id="PTHR30161">
    <property type="entry name" value="FLAGELLAR EXPORT PROTEIN, MEMBRANE FLHA SUBUNIT-RELATED"/>
    <property type="match status" value="1"/>
</dbReference>
<dbReference type="PANTHER" id="PTHR30161:SF1">
    <property type="entry name" value="FLAGELLAR BIOSYNTHESIS PROTEIN FLHA-RELATED"/>
    <property type="match status" value="1"/>
</dbReference>
<dbReference type="Gene3D" id="1.10.8.540">
    <property type="entry name" value="FHIPEP family, domain 3"/>
    <property type="match status" value="1"/>
</dbReference>
<keyword evidence="5" id="KW-1133">Transmembrane helix</keyword>
<evidence type="ECO:0000256" key="6">
    <source>
        <dbReference type="ARBA" id="ARBA00023136"/>
    </source>
</evidence>
<evidence type="ECO:0000313" key="8">
    <source>
        <dbReference type="EMBL" id="TWT33050.1"/>
    </source>
</evidence>